<dbReference type="GeneID" id="37033589"/>
<dbReference type="PANTHER" id="PTHR16017:SF0">
    <property type="entry name" value="WD REPEAT-CONTAINING PROTEIN 70"/>
    <property type="match status" value="1"/>
</dbReference>
<dbReference type="InParanoid" id="A0A316W3W7"/>
<protein>
    <submittedName>
        <fullName evidence="5">WD40 repeat-like protein</fullName>
    </submittedName>
</protein>
<evidence type="ECO:0000313" key="6">
    <source>
        <dbReference type="Proteomes" id="UP000245783"/>
    </source>
</evidence>
<dbReference type="Proteomes" id="UP000245783">
    <property type="component" value="Unassembled WGS sequence"/>
</dbReference>
<dbReference type="InterPro" id="IPR036322">
    <property type="entry name" value="WD40_repeat_dom_sf"/>
</dbReference>
<dbReference type="PRINTS" id="PR00320">
    <property type="entry name" value="GPROTEINBRPT"/>
</dbReference>
<feature type="compositionally biased region" description="Acidic residues" evidence="4">
    <location>
        <begin position="22"/>
        <end position="36"/>
    </location>
</feature>
<dbReference type="InterPro" id="IPR001680">
    <property type="entry name" value="WD40_rpt"/>
</dbReference>
<feature type="compositionally biased region" description="Acidic residues" evidence="4">
    <location>
        <begin position="54"/>
        <end position="66"/>
    </location>
</feature>
<proteinExistence type="predicted"/>
<feature type="compositionally biased region" description="Basic and acidic residues" evidence="4">
    <location>
        <begin position="544"/>
        <end position="553"/>
    </location>
</feature>
<dbReference type="Pfam" id="PF00400">
    <property type="entry name" value="WD40"/>
    <property type="match status" value="4"/>
</dbReference>
<feature type="repeat" description="WD" evidence="3">
    <location>
        <begin position="192"/>
        <end position="234"/>
    </location>
</feature>
<dbReference type="SMART" id="SM00320">
    <property type="entry name" value="WD40"/>
    <property type="match status" value="6"/>
</dbReference>
<dbReference type="PROSITE" id="PS50294">
    <property type="entry name" value="WD_REPEATS_REGION"/>
    <property type="match status" value="3"/>
</dbReference>
<feature type="compositionally biased region" description="Basic and acidic residues" evidence="4">
    <location>
        <begin position="37"/>
        <end position="53"/>
    </location>
</feature>
<dbReference type="GO" id="GO:0005634">
    <property type="term" value="C:nucleus"/>
    <property type="evidence" value="ECO:0007669"/>
    <property type="project" value="TreeGrafter"/>
</dbReference>
<accession>A0A316W3W7</accession>
<dbReference type="AlphaFoldDB" id="A0A316W3W7"/>
<dbReference type="InterPro" id="IPR020472">
    <property type="entry name" value="WD40_PAC1"/>
</dbReference>
<dbReference type="InterPro" id="IPR051858">
    <property type="entry name" value="WD_repeat_GAD-1"/>
</dbReference>
<dbReference type="EMBL" id="KZ819363">
    <property type="protein sequence ID" value="PWN44234.1"/>
    <property type="molecule type" value="Genomic_DNA"/>
</dbReference>
<keyword evidence="6" id="KW-1185">Reference proteome</keyword>
<dbReference type="SUPFAM" id="SSF50978">
    <property type="entry name" value="WD40 repeat-like"/>
    <property type="match status" value="1"/>
</dbReference>
<feature type="region of interest" description="Disordered" evidence="4">
    <location>
        <begin position="1"/>
        <end position="88"/>
    </location>
</feature>
<organism evidence="5 6">
    <name type="scientific">Ceraceosorus guamensis</name>
    <dbReference type="NCBI Taxonomy" id="1522189"/>
    <lineage>
        <taxon>Eukaryota</taxon>
        <taxon>Fungi</taxon>
        <taxon>Dikarya</taxon>
        <taxon>Basidiomycota</taxon>
        <taxon>Ustilaginomycotina</taxon>
        <taxon>Exobasidiomycetes</taxon>
        <taxon>Ceraceosorales</taxon>
        <taxon>Ceraceosoraceae</taxon>
        <taxon>Ceraceosorus</taxon>
    </lineage>
</organism>
<feature type="repeat" description="WD" evidence="3">
    <location>
        <begin position="242"/>
        <end position="273"/>
    </location>
</feature>
<reference evidence="5 6" key="1">
    <citation type="journal article" date="2018" name="Mol. Biol. Evol.">
        <title>Broad Genomic Sampling Reveals a Smut Pathogenic Ancestry of the Fungal Clade Ustilaginomycotina.</title>
        <authorList>
            <person name="Kijpornyongpan T."/>
            <person name="Mondo S.J."/>
            <person name="Barry K."/>
            <person name="Sandor L."/>
            <person name="Lee J."/>
            <person name="Lipzen A."/>
            <person name="Pangilinan J."/>
            <person name="LaButti K."/>
            <person name="Hainaut M."/>
            <person name="Henrissat B."/>
            <person name="Grigoriev I.V."/>
            <person name="Spatafora J.W."/>
            <person name="Aime M.C."/>
        </authorList>
    </citation>
    <scope>NUCLEOTIDE SEQUENCE [LARGE SCALE GENOMIC DNA]</scope>
    <source>
        <strain evidence="5 6">MCA 4658</strain>
    </source>
</reference>
<dbReference type="FunCoup" id="A0A316W3W7">
    <property type="interactions" value="743"/>
</dbReference>
<dbReference type="GO" id="GO:0035861">
    <property type="term" value="C:site of double-strand break"/>
    <property type="evidence" value="ECO:0007669"/>
    <property type="project" value="TreeGrafter"/>
</dbReference>
<keyword evidence="2" id="KW-0677">Repeat</keyword>
<keyword evidence="1 3" id="KW-0853">WD repeat</keyword>
<name>A0A316W3W7_9BASI</name>
<dbReference type="PANTHER" id="PTHR16017">
    <property type="entry name" value="GASTRULATION DEFECTIVE PROTEIN 1-RELATED"/>
    <property type="match status" value="1"/>
</dbReference>
<evidence type="ECO:0000256" key="2">
    <source>
        <dbReference type="ARBA" id="ARBA00022737"/>
    </source>
</evidence>
<dbReference type="STRING" id="1522189.A0A316W3W7"/>
<evidence type="ECO:0000313" key="5">
    <source>
        <dbReference type="EMBL" id="PWN44234.1"/>
    </source>
</evidence>
<evidence type="ECO:0000256" key="1">
    <source>
        <dbReference type="ARBA" id="ARBA00022574"/>
    </source>
</evidence>
<feature type="region of interest" description="Disordered" evidence="4">
    <location>
        <begin position="472"/>
        <end position="513"/>
    </location>
</feature>
<dbReference type="PROSITE" id="PS50082">
    <property type="entry name" value="WD_REPEATS_2"/>
    <property type="match status" value="4"/>
</dbReference>
<dbReference type="OrthoDB" id="10264376at2759"/>
<dbReference type="InterPro" id="IPR015943">
    <property type="entry name" value="WD40/YVTN_repeat-like_dom_sf"/>
</dbReference>
<feature type="repeat" description="WD" evidence="3">
    <location>
        <begin position="289"/>
        <end position="324"/>
    </location>
</feature>
<feature type="compositionally biased region" description="Basic and acidic residues" evidence="4">
    <location>
        <begin position="1"/>
        <end position="11"/>
    </location>
</feature>
<sequence length="587" mass="64105">MREDANSERRRPIGPAKRPATSDDDDDDDDDDDGLTVEERAANRELDRRRQEAGDDQDDDSDEDGSVDLGPEPGDGQGGSGQMPISDSVDLRDHSKTVSALAVDHAGARVATGGFDYDVKLWDFGGMTSAFRPFKSWEPAGTYWVHDLAWSASGDQLLVASGTPQPKLFDRDGNLLSTFNKGDIYIRDMKNTKGHVAEVTSCAWQPHHPGTFATASADSSLRLWSVEDPTKQQKVIVVRSKERGTRTKVTSMTFSHDSRTIAAGCFDGALHVWGSNTSAARPDKSIENAHERNNETSSVVFSRDNHTLATRGGDDTVKLWDLRSFRRPLATRDNLPNDYGQTSVIFSLDERTILTGTSVVRAQGSEELMRANEAGEAPRVVKDGAIEVMSRDDLSPIQRISVGKGNSVVRLHWASKINQLLASTSSGGVSVFYDPQISSRGALLCVGKRAKTQRVVDSYAEMPIITPLAGDAVSRGQGTSQAAKKRRLEKMRQDSQASKMPERPMAGPGKGGRIGAAATQHVVQSIWTGNTRTEDPREALLKYADKEEGKDKQWTGAWSKTQPKAIYAQDDDDDGSNGQDQERQGNE</sequence>
<evidence type="ECO:0000256" key="3">
    <source>
        <dbReference type="PROSITE-ProRule" id="PRU00221"/>
    </source>
</evidence>
<feature type="region of interest" description="Disordered" evidence="4">
    <location>
        <begin position="544"/>
        <end position="587"/>
    </location>
</feature>
<dbReference type="Gene3D" id="2.130.10.10">
    <property type="entry name" value="YVTN repeat-like/Quinoprotein amine dehydrogenase"/>
    <property type="match status" value="2"/>
</dbReference>
<evidence type="ECO:0000256" key="4">
    <source>
        <dbReference type="SAM" id="MobiDB-lite"/>
    </source>
</evidence>
<dbReference type="RefSeq" id="XP_025371394.1">
    <property type="nucleotide sequence ID" value="XM_025511719.1"/>
</dbReference>
<feature type="repeat" description="WD" evidence="3">
    <location>
        <begin position="91"/>
        <end position="123"/>
    </location>
</feature>
<gene>
    <name evidence="5" type="ORF">IE81DRAFT_287657</name>
</gene>